<accession>A0A9X3S850</accession>
<keyword evidence="1" id="KW-0812">Transmembrane</keyword>
<evidence type="ECO:0000313" key="2">
    <source>
        <dbReference type="EMBL" id="MDA0181759.1"/>
    </source>
</evidence>
<dbReference type="SUPFAM" id="SSF56300">
    <property type="entry name" value="Metallo-dependent phosphatases"/>
    <property type="match status" value="1"/>
</dbReference>
<reference evidence="2" key="1">
    <citation type="submission" date="2022-10" db="EMBL/GenBank/DDBJ databases">
        <title>The WGS of Solirubrobacter phytolaccae KCTC 29190.</title>
        <authorList>
            <person name="Jiang Z."/>
        </authorList>
    </citation>
    <scope>NUCLEOTIDE SEQUENCE</scope>
    <source>
        <strain evidence="2">KCTC 29190</strain>
    </source>
</reference>
<name>A0A9X3S850_9ACTN</name>
<feature type="transmembrane region" description="Helical" evidence="1">
    <location>
        <begin position="435"/>
        <end position="459"/>
    </location>
</feature>
<sequence>MSKPPSQPSPQPMVEWLAPRVLLHSAQEVVLSGLFANFADKRETMAGLSDEPFRYDQSATEGDFWFDYASDVGDGFDATYAIAELLAQPLTLGHEGTEPAKTERGRLLVLGGDQVYPTANWQAYEERFRLPYGLALPDAERPPHLFAIPGNHDWYDGLTAFTRVFCQRGHVGGWQSRQARSYFALKLPRGWWLWGIDIQFDAYIDGPQIEYFKAIARQTTPGDQVILATAKPSWVHVEDPQNPPQSWKSLAWFEEEVICKASEDRAKLALTLTGDLHHYSRYEPVDREPDSLGAKVTAGGGGAYLSPTHWLPEARELPKAKRANTPVDASSTGPIPYERTTIWPESEASSALARGILEHRHPGKTKRLWMVLGPIYALLALLTAAAVRDQFPSFEGAVAEGPGILLDAISIWLLLLVGALAFGLRVWARSAGAPGVYGVVHALAHVVLAWGVSVAVLLIPLDWGFLRGYLATAVVFVVGVFVGRLVFVQYLWWTHRAGVKRKQPLWHANEVFAGQGIPDYKHFLRFRIDPKGRLTMWAVGVEQVARYGPELKDGKPDLVTPGTAPTVFDYREVRAPVKAPARQPVP</sequence>
<dbReference type="InterPro" id="IPR029052">
    <property type="entry name" value="Metallo-depent_PP-like"/>
</dbReference>
<feature type="transmembrane region" description="Helical" evidence="1">
    <location>
        <begin position="408"/>
        <end position="428"/>
    </location>
</feature>
<dbReference type="RefSeq" id="WP_270026110.1">
    <property type="nucleotide sequence ID" value="NZ_JAPDDP010000026.1"/>
</dbReference>
<dbReference type="PANTHER" id="PTHR34211:SF3">
    <property type="entry name" value="CALCINEURIN-LIKE METALLO-PHOSPHOESTERASE SUPERFAMILY PROTEIN"/>
    <property type="match status" value="1"/>
</dbReference>
<proteinExistence type="predicted"/>
<dbReference type="Proteomes" id="UP001147653">
    <property type="component" value="Unassembled WGS sequence"/>
</dbReference>
<dbReference type="PANTHER" id="PTHR34211">
    <property type="entry name" value="CALCINEURIN-LIKE METALLO-PHOSPHOESTERASE SUPERFAMILY PROTEIN"/>
    <property type="match status" value="1"/>
</dbReference>
<comment type="caution">
    <text evidence="2">The sequence shown here is derived from an EMBL/GenBank/DDBJ whole genome shotgun (WGS) entry which is preliminary data.</text>
</comment>
<keyword evidence="1" id="KW-0472">Membrane</keyword>
<keyword evidence="1" id="KW-1133">Transmembrane helix</keyword>
<feature type="transmembrane region" description="Helical" evidence="1">
    <location>
        <begin position="368"/>
        <end position="388"/>
    </location>
</feature>
<organism evidence="2 3">
    <name type="scientific">Solirubrobacter phytolaccae</name>
    <dbReference type="NCBI Taxonomy" id="1404360"/>
    <lineage>
        <taxon>Bacteria</taxon>
        <taxon>Bacillati</taxon>
        <taxon>Actinomycetota</taxon>
        <taxon>Thermoleophilia</taxon>
        <taxon>Solirubrobacterales</taxon>
        <taxon>Solirubrobacteraceae</taxon>
        <taxon>Solirubrobacter</taxon>
    </lineage>
</organism>
<feature type="transmembrane region" description="Helical" evidence="1">
    <location>
        <begin position="471"/>
        <end position="493"/>
    </location>
</feature>
<evidence type="ECO:0000256" key="1">
    <source>
        <dbReference type="SAM" id="Phobius"/>
    </source>
</evidence>
<dbReference type="AlphaFoldDB" id="A0A9X3S850"/>
<dbReference type="EMBL" id="JAPDDP010000026">
    <property type="protein sequence ID" value="MDA0181759.1"/>
    <property type="molecule type" value="Genomic_DNA"/>
</dbReference>
<keyword evidence="3" id="KW-1185">Reference proteome</keyword>
<gene>
    <name evidence="2" type="ORF">OJ997_15750</name>
</gene>
<protein>
    <submittedName>
        <fullName evidence="2">Metallophosphoesterase</fullName>
    </submittedName>
</protein>
<evidence type="ECO:0000313" key="3">
    <source>
        <dbReference type="Proteomes" id="UP001147653"/>
    </source>
</evidence>